<dbReference type="PANTHER" id="PTHR32246">
    <property type="entry name" value="INGRESSION PROTEIN FIC1"/>
    <property type="match status" value="1"/>
</dbReference>
<dbReference type="AlphaFoldDB" id="A0AAV0N3S6"/>
<protein>
    <recommendedName>
        <fullName evidence="1">C2 domain-containing protein</fullName>
    </recommendedName>
</protein>
<dbReference type="Pfam" id="PF00168">
    <property type="entry name" value="C2"/>
    <property type="match status" value="1"/>
</dbReference>
<accession>A0AAV0N3S6</accession>
<dbReference type="InterPro" id="IPR000008">
    <property type="entry name" value="C2_dom"/>
</dbReference>
<dbReference type="SUPFAM" id="SSF49562">
    <property type="entry name" value="C2 domain (Calcium/lipid-binding domain, CaLB)"/>
    <property type="match status" value="1"/>
</dbReference>
<evidence type="ECO:0000259" key="1">
    <source>
        <dbReference type="PROSITE" id="PS50004"/>
    </source>
</evidence>
<dbReference type="PROSITE" id="PS50004">
    <property type="entry name" value="C2"/>
    <property type="match status" value="1"/>
</dbReference>
<dbReference type="CDD" id="cd04051">
    <property type="entry name" value="C2_SRC2_like"/>
    <property type="match status" value="1"/>
</dbReference>
<evidence type="ECO:0000313" key="2">
    <source>
        <dbReference type="EMBL" id="CAI0453049.1"/>
    </source>
</evidence>
<reference evidence="2" key="1">
    <citation type="submission" date="2022-08" db="EMBL/GenBank/DDBJ databases">
        <authorList>
            <person name="Gutierrez-Valencia J."/>
        </authorList>
    </citation>
    <scope>NUCLEOTIDE SEQUENCE</scope>
</reference>
<sequence length="206" mass="21410">MHSAGTRTLEFTILSAEDLRIDGRPVKKNAFAVVRTDPSNSGSTRADLDGGSYPLWNEKVVVEMSMPMQKSVTVEVQCRVGSGNRVVGSVAVPVSEFLGGLTPEDYLHFLSYRLRDPRGVRNGIVNFSVRVIGGGGGGGGGRGNCSAAARKEVGAEYGGFSTYGPSWGAQSSWRLQVGVPVAGGRSNYGGGGGAVTGVPVWGSSRA</sequence>
<comment type="caution">
    <text evidence="2">The sequence shown here is derived from an EMBL/GenBank/DDBJ whole genome shotgun (WGS) entry which is preliminary data.</text>
</comment>
<evidence type="ECO:0000313" key="3">
    <source>
        <dbReference type="Proteomes" id="UP001154282"/>
    </source>
</evidence>
<keyword evidence="3" id="KW-1185">Reference proteome</keyword>
<dbReference type="Gene3D" id="2.60.40.150">
    <property type="entry name" value="C2 domain"/>
    <property type="match status" value="1"/>
</dbReference>
<dbReference type="Proteomes" id="UP001154282">
    <property type="component" value="Unassembled WGS sequence"/>
</dbReference>
<feature type="domain" description="C2" evidence="1">
    <location>
        <begin position="1"/>
        <end position="108"/>
    </location>
</feature>
<dbReference type="EMBL" id="CAMGYJ010000007">
    <property type="protein sequence ID" value="CAI0453049.1"/>
    <property type="molecule type" value="Genomic_DNA"/>
</dbReference>
<dbReference type="GO" id="GO:0006952">
    <property type="term" value="P:defense response"/>
    <property type="evidence" value="ECO:0007669"/>
    <property type="project" value="InterPro"/>
</dbReference>
<dbReference type="InterPro" id="IPR035892">
    <property type="entry name" value="C2_domain_sf"/>
</dbReference>
<proteinExistence type="predicted"/>
<organism evidence="2 3">
    <name type="scientific">Linum tenue</name>
    <dbReference type="NCBI Taxonomy" id="586396"/>
    <lineage>
        <taxon>Eukaryota</taxon>
        <taxon>Viridiplantae</taxon>
        <taxon>Streptophyta</taxon>
        <taxon>Embryophyta</taxon>
        <taxon>Tracheophyta</taxon>
        <taxon>Spermatophyta</taxon>
        <taxon>Magnoliopsida</taxon>
        <taxon>eudicotyledons</taxon>
        <taxon>Gunneridae</taxon>
        <taxon>Pentapetalae</taxon>
        <taxon>rosids</taxon>
        <taxon>fabids</taxon>
        <taxon>Malpighiales</taxon>
        <taxon>Linaceae</taxon>
        <taxon>Linum</taxon>
    </lineage>
</organism>
<dbReference type="InterPro" id="IPR044750">
    <property type="entry name" value="C2_SRC2/BAP"/>
</dbReference>
<dbReference type="PANTHER" id="PTHR32246:SF17">
    <property type="entry name" value="BON1-ASSOCIATED PROTEIN 2"/>
    <property type="match status" value="1"/>
</dbReference>
<dbReference type="SMART" id="SM00239">
    <property type="entry name" value="C2"/>
    <property type="match status" value="1"/>
</dbReference>
<gene>
    <name evidence="2" type="ORF">LITE_LOCUS31445</name>
</gene>
<name>A0AAV0N3S6_9ROSI</name>